<accession>A0ACC2G672</accession>
<organism evidence="1 2">
    <name type="scientific">Dallia pectoralis</name>
    <name type="common">Alaska blackfish</name>
    <dbReference type="NCBI Taxonomy" id="75939"/>
    <lineage>
        <taxon>Eukaryota</taxon>
        <taxon>Metazoa</taxon>
        <taxon>Chordata</taxon>
        <taxon>Craniata</taxon>
        <taxon>Vertebrata</taxon>
        <taxon>Euteleostomi</taxon>
        <taxon>Actinopterygii</taxon>
        <taxon>Neopterygii</taxon>
        <taxon>Teleostei</taxon>
        <taxon>Protacanthopterygii</taxon>
        <taxon>Esociformes</taxon>
        <taxon>Umbridae</taxon>
        <taxon>Dallia</taxon>
    </lineage>
</organism>
<reference evidence="1" key="1">
    <citation type="submission" date="2021-05" db="EMBL/GenBank/DDBJ databases">
        <authorList>
            <person name="Pan Q."/>
            <person name="Jouanno E."/>
            <person name="Zahm M."/>
            <person name="Klopp C."/>
            <person name="Cabau C."/>
            <person name="Louis A."/>
            <person name="Berthelot C."/>
            <person name="Parey E."/>
            <person name="Roest Crollius H."/>
            <person name="Montfort J."/>
            <person name="Robinson-Rechavi M."/>
            <person name="Bouchez O."/>
            <person name="Lampietro C."/>
            <person name="Lopez Roques C."/>
            <person name="Donnadieu C."/>
            <person name="Postlethwait J."/>
            <person name="Bobe J."/>
            <person name="Dillon D."/>
            <person name="Chandos A."/>
            <person name="von Hippel F."/>
            <person name="Guiguen Y."/>
        </authorList>
    </citation>
    <scope>NUCLEOTIDE SEQUENCE</scope>
    <source>
        <strain evidence="1">YG-Jan2019</strain>
    </source>
</reference>
<evidence type="ECO:0000313" key="1">
    <source>
        <dbReference type="EMBL" id="KAJ7999040.1"/>
    </source>
</evidence>
<gene>
    <name evidence="1" type="ORF">DPEC_G00211260</name>
</gene>
<dbReference type="Proteomes" id="UP001157502">
    <property type="component" value="Chromosome 17"/>
</dbReference>
<evidence type="ECO:0000313" key="2">
    <source>
        <dbReference type="Proteomes" id="UP001157502"/>
    </source>
</evidence>
<name>A0ACC2G672_DALPE</name>
<dbReference type="EMBL" id="CM055744">
    <property type="protein sequence ID" value="KAJ7999040.1"/>
    <property type="molecule type" value="Genomic_DNA"/>
</dbReference>
<keyword evidence="2" id="KW-1185">Reference proteome</keyword>
<comment type="caution">
    <text evidence="1">The sequence shown here is derived from an EMBL/GenBank/DDBJ whole genome shotgun (WGS) entry which is preliminary data.</text>
</comment>
<sequence length="71" mass="7638">MLIQAGLHHPNGRQATCGNKPGRPAEGLGEHDISKLLHSKDRCASRDGEAGTRSQCMPGPGQLYYLKGLRV</sequence>
<proteinExistence type="predicted"/>
<protein>
    <submittedName>
        <fullName evidence="1">Uncharacterized protein</fullName>
    </submittedName>
</protein>